<protein>
    <submittedName>
        <fullName evidence="1">Uncharacterized protein</fullName>
    </submittedName>
</protein>
<feature type="non-terminal residue" evidence="1">
    <location>
        <position position="68"/>
    </location>
</feature>
<organism evidence="1 2">
    <name type="scientific">Araneus ventricosus</name>
    <name type="common">Orbweaver spider</name>
    <name type="synonym">Epeira ventricosa</name>
    <dbReference type="NCBI Taxonomy" id="182803"/>
    <lineage>
        <taxon>Eukaryota</taxon>
        <taxon>Metazoa</taxon>
        <taxon>Ecdysozoa</taxon>
        <taxon>Arthropoda</taxon>
        <taxon>Chelicerata</taxon>
        <taxon>Arachnida</taxon>
        <taxon>Araneae</taxon>
        <taxon>Araneomorphae</taxon>
        <taxon>Entelegynae</taxon>
        <taxon>Araneoidea</taxon>
        <taxon>Araneidae</taxon>
        <taxon>Araneus</taxon>
    </lineage>
</organism>
<keyword evidence="2" id="KW-1185">Reference proteome</keyword>
<name>A0A4Y2RH69_ARAVE</name>
<sequence>MSWPLSQFSAAIFTALSKENLIPDKCLEPARLGAESGLQGNLAPDFLLELSQQFLSFPSSMGIIMQED</sequence>
<comment type="caution">
    <text evidence="1">The sequence shown here is derived from an EMBL/GenBank/DDBJ whole genome shotgun (WGS) entry which is preliminary data.</text>
</comment>
<reference evidence="1 2" key="1">
    <citation type="journal article" date="2019" name="Sci. Rep.">
        <title>Orb-weaving spider Araneus ventricosus genome elucidates the spidroin gene catalogue.</title>
        <authorList>
            <person name="Kono N."/>
            <person name="Nakamura H."/>
            <person name="Ohtoshi R."/>
            <person name="Moran D.A.P."/>
            <person name="Shinohara A."/>
            <person name="Yoshida Y."/>
            <person name="Fujiwara M."/>
            <person name="Mori M."/>
            <person name="Tomita M."/>
            <person name="Arakawa K."/>
        </authorList>
    </citation>
    <scope>NUCLEOTIDE SEQUENCE [LARGE SCALE GENOMIC DNA]</scope>
</reference>
<gene>
    <name evidence="1" type="ORF">AVEN_163889_1</name>
</gene>
<proteinExistence type="predicted"/>
<dbReference type="Proteomes" id="UP000499080">
    <property type="component" value="Unassembled WGS sequence"/>
</dbReference>
<accession>A0A4Y2RH69</accession>
<evidence type="ECO:0000313" key="2">
    <source>
        <dbReference type="Proteomes" id="UP000499080"/>
    </source>
</evidence>
<dbReference type="EMBL" id="BGPR01017115">
    <property type="protein sequence ID" value="GBN75142.1"/>
    <property type="molecule type" value="Genomic_DNA"/>
</dbReference>
<dbReference type="AlphaFoldDB" id="A0A4Y2RH69"/>
<evidence type="ECO:0000313" key="1">
    <source>
        <dbReference type="EMBL" id="GBN75142.1"/>
    </source>
</evidence>